<keyword evidence="3 4" id="KW-0413">Isomerase</keyword>
<dbReference type="InterPro" id="IPR002130">
    <property type="entry name" value="Cyclophilin-type_PPIase_dom"/>
</dbReference>
<keyword evidence="7" id="KW-1185">Reference proteome</keyword>
<dbReference type="PANTHER" id="PTHR45625">
    <property type="entry name" value="PEPTIDYL-PROLYL CIS-TRANS ISOMERASE-RELATED"/>
    <property type="match status" value="1"/>
</dbReference>
<comment type="function">
    <text evidence="4">PPIases accelerate the folding of proteins. It catalyzes the cis-trans isomerization of proline imidic peptide bonds in oligopeptides.</text>
</comment>
<name>A0A290QCH1_9BACT</name>
<dbReference type="CDD" id="cd00317">
    <property type="entry name" value="cyclophilin"/>
    <property type="match status" value="1"/>
</dbReference>
<dbReference type="OrthoDB" id="9807797at2"/>
<dbReference type="PROSITE" id="PS50072">
    <property type="entry name" value="CSA_PPIASE_2"/>
    <property type="match status" value="1"/>
</dbReference>
<protein>
    <recommendedName>
        <fullName evidence="4">Peptidyl-prolyl cis-trans isomerase</fullName>
        <shortName evidence="4">PPIase</shortName>
        <ecNumber evidence="4">5.2.1.8</ecNumber>
    </recommendedName>
</protein>
<dbReference type="PROSITE" id="PS00170">
    <property type="entry name" value="CSA_PPIASE_1"/>
    <property type="match status" value="1"/>
</dbReference>
<evidence type="ECO:0000256" key="1">
    <source>
        <dbReference type="ARBA" id="ARBA00007365"/>
    </source>
</evidence>
<organism evidence="6 7">
    <name type="scientific">Nibricoccus aquaticus</name>
    <dbReference type="NCBI Taxonomy" id="2576891"/>
    <lineage>
        <taxon>Bacteria</taxon>
        <taxon>Pseudomonadati</taxon>
        <taxon>Verrucomicrobiota</taxon>
        <taxon>Opitutia</taxon>
        <taxon>Opitutales</taxon>
        <taxon>Opitutaceae</taxon>
        <taxon>Nibricoccus</taxon>
    </lineage>
</organism>
<proteinExistence type="inferred from homology"/>
<dbReference type="GO" id="GO:0006457">
    <property type="term" value="P:protein folding"/>
    <property type="evidence" value="ECO:0007669"/>
    <property type="project" value="InterPro"/>
</dbReference>
<evidence type="ECO:0000256" key="3">
    <source>
        <dbReference type="ARBA" id="ARBA00023235"/>
    </source>
</evidence>
<reference evidence="6 7" key="1">
    <citation type="submission" date="2017-09" db="EMBL/GenBank/DDBJ databases">
        <title>Complete genome sequence of Verrucomicrobial strain HZ-65, isolated from freshwater.</title>
        <authorList>
            <person name="Choi A."/>
        </authorList>
    </citation>
    <scope>NUCLEOTIDE SEQUENCE [LARGE SCALE GENOMIC DNA]</scope>
    <source>
        <strain evidence="6 7">HZ-65</strain>
    </source>
</reference>
<keyword evidence="2 4" id="KW-0697">Rotamase</keyword>
<dbReference type="InterPro" id="IPR044666">
    <property type="entry name" value="Cyclophilin_A-like"/>
</dbReference>
<dbReference type="GO" id="GO:0003755">
    <property type="term" value="F:peptidyl-prolyl cis-trans isomerase activity"/>
    <property type="evidence" value="ECO:0007669"/>
    <property type="project" value="UniProtKB-UniRule"/>
</dbReference>
<evidence type="ECO:0000313" key="7">
    <source>
        <dbReference type="Proteomes" id="UP000217265"/>
    </source>
</evidence>
<dbReference type="Proteomes" id="UP000217265">
    <property type="component" value="Chromosome"/>
</dbReference>
<evidence type="ECO:0000256" key="4">
    <source>
        <dbReference type="RuleBase" id="RU363019"/>
    </source>
</evidence>
<dbReference type="Gene3D" id="2.40.100.10">
    <property type="entry name" value="Cyclophilin-like"/>
    <property type="match status" value="1"/>
</dbReference>
<accession>A0A290QCH1</accession>
<sequence>MSKTPPAANENAVLKTSYGEITIAFWPDVAPKTVENFKKLAREGFYNGTAFHRIIKGFMIQGGCPNTKEGQSGMPGTGGPGYQIKAEFNAKPHTRGVISMARSSNPDSAGSQFFLVHGDARFLDKQYTAFGTIVKGDEVLEQLANVPTKSGGGGEKSTPVERVALETVTLVPAS</sequence>
<comment type="similarity">
    <text evidence="1 4">Belongs to the cyclophilin-type PPIase family.</text>
</comment>
<dbReference type="EMBL" id="CP023344">
    <property type="protein sequence ID" value="ATC66153.1"/>
    <property type="molecule type" value="Genomic_DNA"/>
</dbReference>
<dbReference type="PRINTS" id="PR00153">
    <property type="entry name" value="CSAPPISMRASE"/>
</dbReference>
<dbReference type="AlphaFoldDB" id="A0A290QCH1"/>
<dbReference type="Pfam" id="PF00160">
    <property type="entry name" value="Pro_isomerase"/>
    <property type="match status" value="1"/>
</dbReference>
<evidence type="ECO:0000256" key="2">
    <source>
        <dbReference type="ARBA" id="ARBA00023110"/>
    </source>
</evidence>
<dbReference type="InterPro" id="IPR029000">
    <property type="entry name" value="Cyclophilin-like_dom_sf"/>
</dbReference>
<dbReference type="SUPFAM" id="SSF50891">
    <property type="entry name" value="Cyclophilin-like"/>
    <property type="match status" value="1"/>
</dbReference>
<gene>
    <name evidence="6" type="ORF">CMV30_14360</name>
</gene>
<evidence type="ECO:0000259" key="5">
    <source>
        <dbReference type="PROSITE" id="PS50072"/>
    </source>
</evidence>
<comment type="catalytic activity">
    <reaction evidence="4">
        <text>[protein]-peptidylproline (omega=180) = [protein]-peptidylproline (omega=0)</text>
        <dbReference type="Rhea" id="RHEA:16237"/>
        <dbReference type="Rhea" id="RHEA-COMP:10747"/>
        <dbReference type="Rhea" id="RHEA-COMP:10748"/>
        <dbReference type="ChEBI" id="CHEBI:83833"/>
        <dbReference type="ChEBI" id="CHEBI:83834"/>
        <dbReference type="EC" id="5.2.1.8"/>
    </reaction>
</comment>
<dbReference type="RefSeq" id="WP_096057780.1">
    <property type="nucleotide sequence ID" value="NZ_CP023344.1"/>
</dbReference>
<feature type="domain" description="PPIase cyclophilin-type" evidence="5">
    <location>
        <begin position="8"/>
        <end position="170"/>
    </location>
</feature>
<dbReference type="EC" id="5.2.1.8" evidence="4"/>
<dbReference type="InterPro" id="IPR020892">
    <property type="entry name" value="Cyclophilin-type_PPIase_CS"/>
</dbReference>
<evidence type="ECO:0000313" key="6">
    <source>
        <dbReference type="EMBL" id="ATC66153.1"/>
    </source>
</evidence>
<dbReference type="KEGG" id="vbh:CMV30_14360"/>
<dbReference type="PANTHER" id="PTHR45625:SF4">
    <property type="entry name" value="PEPTIDYLPROLYL ISOMERASE DOMAIN AND WD REPEAT-CONTAINING PROTEIN 1"/>
    <property type="match status" value="1"/>
</dbReference>